<dbReference type="GO" id="GO:0003729">
    <property type="term" value="F:mRNA binding"/>
    <property type="evidence" value="ECO:0007669"/>
    <property type="project" value="TreeGrafter"/>
</dbReference>
<dbReference type="AlphaFoldDB" id="A0A1R1PFT4"/>
<dbReference type="CDD" id="cd12398">
    <property type="entry name" value="RRM_CSTF2_RNA15_like"/>
    <property type="match status" value="1"/>
</dbReference>
<dbReference type="Gene3D" id="3.30.70.330">
    <property type="match status" value="1"/>
</dbReference>
<accession>A0A1R1PFT4</accession>
<organism evidence="4 5">
    <name type="scientific">Zancudomyces culisetae</name>
    <name type="common">Gut fungus</name>
    <name type="synonym">Smittium culisetae</name>
    <dbReference type="NCBI Taxonomy" id="1213189"/>
    <lineage>
        <taxon>Eukaryota</taxon>
        <taxon>Fungi</taxon>
        <taxon>Fungi incertae sedis</taxon>
        <taxon>Zoopagomycota</taxon>
        <taxon>Kickxellomycotina</taxon>
        <taxon>Harpellomycetes</taxon>
        <taxon>Harpellales</taxon>
        <taxon>Legeriomycetaceae</taxon>
        <taxon>Zancudomyces</taxon>
    </lineage>
</organism>
<feature type="region of interest" description="Disordered" evidence="2">
    <location>
        <begin position="80"/>
        <end position="114"/>
    </location>
</feature>
<evidence type="ECO:0000256" key="1">
    <source>
        <dbReference type="PROSITE-ProRule" id="PRU00176"/>
    </source>
</evidence>
<dbReference type="PANTHER" id="PTHR45735:SF2">
    <property type="entry name" value="CLEAVAGE STIMULATION FACTOR SUBUNIT 2"/>
    <property type="match status" value="1"/>
</dbReference>
<dbReference type="Gene3D" id="1.25.40.630">
    <property type="match status" value="1"/>
</dbReference>
<name>A0A1R1PFT4_ZANCU</name>
<sequence length="232" mass="25919">MGTSNVVFVGNLPFDMTEEQIKDVFSDVGPVIDFKLIFDRETGKPKGYGFCEYPDAETASSAIRNLQDLELNGRKIRLDFAESSGPKSTGQTQGSNTKGMGAQQDTQKIPGTDPNAPVTQEIANIISSLSVQQRKELLCQIRDSCIKDLNQTKGILMQNPQLAYALFHTMSEFKMIDAITIQRILAPSFQQIQNPLFNDADMPGRNFNNQFQSGMQNQFRQPPNVNDFSQRN</sequence>
<dbReference type="SUPFAM" id="SSF54928">
    <property type="entry name" value="RNA-binding domain, RBD"/>
    <property type="match status" value="1"/>
</dbReference>
<feature type="compositionally biased region" description="Polar residues" evidence="2">
    <location>
        <begin position="85"/>
        <end position="109"/>
    </location>
</feature>
<dbReference type="PROSITE" id="PS50102">
    <property type="entry name" value="RRM"/>
    <property type="match status" value="1"/>
</dbReference>
<dbReference type="EMBL" id="LSSK01001405">
    <property type="protein sequence ID" value="OMH79806.1"/>
    <property type="molecule type" value="Genomic_DNA"/>
</dbReference>
<evidence type="ECO:0000313" key="4">
    <source>
        <dbReference type="EMBL" id="OMH79806.1"/>
    </source>
</evidence>
<dbReference type="PANTHER" id="PTHR45735">
    <property type="entry name" value="CLEAVAGE STIMULATION FACTOR SUBUNIT 2"/>
    <property type="match status" value="1"/>
</dbReference>
<evidence type="ECO:0000313" key="5">
    <source>
        <dbReference type="Proteomes" id="UP000188320"/>
    </source>
</evidence>
<dbReference type="InterPro" id="IPR000504">
    <property type="entry name" value="RRM_dom"/>
</dbReference>
<keyword evidence="1" id="KW-0694">RNA-binding</keyword>
<evidence type="ECO:0000256" key="2">
    <source>
        <dbReference type="SAM" id="MobiDB-lite"/>
    </source>
</evidence>
<keyword evidence="5" id="KW-1185">Reference proteome</keyword>
<dbReference type="SMART" id="SM00360">
    <property type="entry name" value="RRM"/>
    <property type="match status" value="1"/>
</dbReference>
<dbReference type="Pfam" id="PF00076">
    <property type="entry name" value="RRM_1"/>
    <property type="match status" value="1"/>
</dbReference>
<dbReference type="GO" id="GO:0005847">
    <property type="term" value="C:mRNA cleavage and polyadenylation specificity factor complex"/>
    <property type="evidence" value="ECO:0007669"/>
    <property type="project" value="TreeGrafter"/>
</dbReference>
<evidence type="ECO:0000259" key="3">
    <source>
        <dbReference type="PROSITE" id="PS50102"/>
    </source>
</evidence>
<dbReference type="InterPro" id="IPR035979">
    <property type="entry name" value="RBD_domain_sf"/>
</dbReference>
<dbReference type="Proteomes" id="UP000188320">
    <property type="component" value="Unassembled WGS sequence"/>
</dbReference>
<dbReference type="Pfam" id="PF14327">
    <property type="entry name" value="CSTF2_hinge"/>
    <property type="match status" value="1"/>
</dbReference>
<dbReference type="InterPro" id="IPR012677">
    <property type="entry name" value="Nucleotide-bd_a/b_plait_sf"/>
</dbReference>
<gene>
    <name evidence="4" type="ORF">AX774_g6777</name>
</gene>
<dbReference type="InterPro" id="IPR025742">
    <property type="entry name" value="CSTF2_hinge"/>
</dbReference>
<proteinExistence type="predicted"/>
<comment type="caution">
    <text evidence="4">The sequence shown here is derived from an EMBL/GenBank/DDBJ whole genome shotgun (WGS) entry which is preliminary data.</text>
</comment>
<protein>
    <submittedName>
        <fullName evidence="4">Cleavage stimulation factor subunit 2</fullName>
    </submittedName>
</protein>
<reference evidence="5" key="1">
    <citation type="submission" date="2017-01" db="EMBL/GenBank/DDBJ databases">
        <authorList>
            <person name="Wang Y."/>
            <person name="White M."/>
            <person name="Kvist S."/>
            <person name="Moncalvo J.-M."/>
        </authorList>
    </citation>
    <scope>NUCLEOTIDE SEQUENCE [LARGE SCALE GENOMIC DNA]</scope>
    <source>
        <strain evidence="5">COL-18-3</strain>
    </source>
</reference>
<feature type="domain" description="RRM" evidence="3">
    <location>
        <begin position="5"/>
        <end position="83"/>
    </location>
</feature>
<dbReference type="OrthoDB" id="272703at2759"/>